<reference evidence="1 2" key="1">
    <citation type="submission" date="2015-09" db="EMBL/GenBank/DDBJ databases">
        <title>Host preference determinants of Valsa canker pathogens revealed by comparative genomics.</title>
        <authorList>
            <person name="Yin Z."/>
            <person name="Huang L."/>
        </authorList>
    </citation>
    <scope>NUCLEOTIDE SEQUENCE [LARGE SCALE GENOMIC DNA]</scope>
    <source>
        <strain evidence="1 2">YSFL</strain>
    </source>
</reference>
<proteinExistence type="predicted"/>
<evidence type="ECO:0000313" key="1">
    <source>
        <dbReference type="EMBL" id="ROV90277.1"/>
    </source>
</evidence>
<comment type="caution">
    <text evidence="1">The sequence shown here is derived from an EMBL/GenBank/DDBJ whole genome shotgun (WGS) entry which is preliminary data.</text>
</comment>
<dbReference type="PANTHER" id="PTHR13318">
    <property type="entry name" value="PARTNER OF PAIRED, ISOFORM B-RELATED"/>
    <property type="match status" value="1"/>
</dbReference>
<dbReference type="GO" id="GO:0019005">
    <property type="term" value="C:SCF ubiquitin ligase complex"/>
    <property type="evidence" value="ECO:0007669"/>
    <property type="project" value="TreeGrafter"/>
</dbReference>
<dbReference type="AlphaFoldDB" id="A0A423VH58"/>
<dbReference type="GO" id="GO:0031146">
    <property type="term" value="P:SCF-dependent proteasomal ubiquitin-dependent protein catabolic process"/>
    <property type="evidence" value="ECO:0007669"/>
    <property type="project" value="TreeGrafter"/>
</dbReference>
<protein>
    <recommendedName>
        <fullName evidence="3">F-box domain-containing protein</fullName>
    </recommendedName>
</protein>
<dbReference type="STRING" id="252740.A0A423VH58"/>
<dbReference type="Gene3D" id="3.80.10.10">
    <property type="entry name" value="Ribonuclease Inhibitor"/>
    <property type="match status" value="1"/>
</dbReference>
<name>A0A423VH58_CYTCH</name>
<dbReference type="EMBL" id="LJZO01000051">
    <property type="protein sequence ID" value="ROV90277.1"/>
    <property type="molecule type" value="Genomic_DNA"/>
</dbReference>
<dbReference type="Proteomes" id="UP000284375">
    <property type="component" value="Unassembled WGS sequence"/>
</dbReference>
<evidence type="ECO:0008006" key="3">
    <source>
        <dbReference type="Google" id="ProtNLM"/>
    </source>
</evidence>
<evidence type="ECO:0000313" key="2">
    <source>
        <dbReference type="Proteomes" id="UP000284375"/>
    </source>
</evidence>
<dbReference type="PANTHER" id="PTHR13318:SF95">
    <property type="entry name" value="F-BOX PROTEIN YLR352W"/>
    <property type="match status" value="1"/>
</dbReference>
<dbReference type="SUPFAM" id="SSF52047">
    <property type="entry name" value="RNI-like"/>
    <property type="match status" value="1"/>
</dbReference>
<organism evidence="1 2">
    <name type="scientific">Cytospora chrysosperma</name>
    <name type="common">Cytospora canker fungus</name>
    <name type="synonym">Sphaeria chrysosperma</name>
    <dbReference type="NCBI Taxonomy" id="252740"/>
    <lineage>
        <taxon>Eukaryota</taxon>
        <taxon>Fungi</taxon>
        <taxon>Dikarya</taxon>
        <taxon>Ascomycota</taxon>
        <taxon>Pezizomycotina</taxon>
        <taxon>Sordariomycetes</taxon>
        <taxon>Sordariomycetidae</taxon>
        <taxon>Diaporthales</taxon>
        <taxon>Cytosporaceae</taxon>
        <taxon>Cytospora</taxon>
    </lineage>
</organism>
<dbReference type="InterPro" id="IPR032675">
    <property type="entry name" value="LRR_dom_sf"/>
</dbReference>
<accession>A0A423VH58</accession>
<sequence length="553" mass="61907">MVPEVPQEIWWIVCQDLKRQQDFKSLFNCARVSRSWASHALPLFIHDSSNADDMGTTIDGKHRWAGMWRSIILSSAGVTAYPYCLWIKSLGLSDLEQLLQDIARDPKRRVPFFKGPMTEFEIISGSMKTRAGRAVLEIQKIVEKVGDAITRFAKEASEKQNKSVQLTSLEGANLPTSLLSVWTSRLSTLTTLSVRDGSVLTAEVAESIRQNCTSFRELTCYNIRGATVDQNMSEFFRGLREDSLENFRVLSANEIGLGALEGLLKHSRSLRSLELSSLGNTSLPFLHLLSSCQYLEELKIEASIPSPPSTWAVDGEDPLPILATWLKECKTLKRLGISKLAGASKLLSDVLDSPDLRLRELDVELIDDDEAFYSALGHQADLESLVFRSNAEVPDPNGARHDKLLDSICSCKKLRDLDIMQKALGIDQVQLTTDDLFLIKESLRNLEELNFDGENLTDAIFEHLAQMPSLRALYINGLSIFTYGGIRSFIEALNKSGSHRDFRLDIVNQHGDARIPERLEAELARLMALGLNGSFNLVYFRDPSEDDMSDFSD</sequence>
<gene>
    <name evidence="1" type="ORF">VSDG_08162</name>
</gene>
<dbReference type="OrthoDB" id="10028886at2759"/>
<keyword evidence="2" id="KW-1185">Reference proteome</keyword>